<evidence type="ECO:0000313" key="1">
    <source>
        <dbReference type="Proteomes" id="UP000887575"/>
    </source>
</evidence>
<proteinExistence type="predicted"/>
<protein>
    <submittedName>
        <fullName evidence="2">Uncharacterized protein</fullName>
    </submittedName>
</protein>
<dbReference type="Proteomes" id="UP000887575">
    <property type="component" value="Unassembled WGS sequence"/>
</dbReference>
<reference evidence="2" key="1">
    <citation type="submission" date="2024-02" db="UniProtKB">
        <authorList>
            <consortium name="WormBaseParasite"/>
        </authorList>
    </citation>
    <scope>IDENTIFICATION</scope>
</reference>
<dbReference type="WBParaSite" id="MBELARI_LOCUS8679">
    <property type="protein sequence ID" value="MBELARI_LOCUS8679"/>
    <property type="gene ID" value="MBELARI_LOCUS8679"/>
</dbReference>
<name>A0AAF3FNQ6_9BILA</name>
<organism evidence="1 2">
    <name type="scientific">Mesorhabditis belari</name>
    <dbReference type="NCBI Taxonomy" id="2138241"/>
    <lineage>
        <taxon>Eukaryota</taxon>
        <taxon>Metazoa</taxon>
        <taxon>Ecdysozoa</taxon>
        <taxon>Nematoda</taxon>
        <taxon>Chromadorea</taxon>
        <taxon>Rhabditida</taxon>
        <taxon>Rhabditina</taxon>
        <taxon>Rhabditomorpha</taxon>
        <taxon>Rhabditoidea</taxon>
        <taxon>Rhabditidae</taxon>
        <taxon>Mesorhabditinae</taxon>
        <taxon>Mesorhabditis</taxon>
    </lineage>
</organism>
<accession>A0AAF3FNQ6</accession>
<evidence type="ECO:0000313" key="2">
    <source>
        <dbReference type="WBParaSite" id="MBELARI_LOCUS8679"/>
    </source>
</evidence>
<sequence>MKLLGSPITQTRKSPFVRKTVLSYDFSTGWSLHGVGVDELVSGMEMQRKRVQELAWEVWDKYLKDAKTKPRDALLHLQEATSCIQEFVKSTLMKKKNIEHVQNMVHALTT</sequence>
<dbReference type="AlphaFoldDB" id="A0AAF3FNQ6"/>
<keyword evidence="1" id="KW-1185">Reference proteome</keyword>